<gene>
    <name evidence="1" type="ORF">KPSA1_03459</name>
</gene>
<protein>
    <submittedName>
        <fullName evidence="1">Uncharacterized protein</fullName>
    </submittedName>
</protein>
<dbReference type="AlphaFoldDB" id="A0A2V0QN69"/>
<evidence type="ECO:0000313" key="2">
    <source>
        <dbReference type="Proteomes" id="UP000247480"/>
    </source>
</evidence>
<reference evidence="1 2" key="1">
    <citation type="submission" date="2018-04" db="EMBL/GenBank/DDBJ databases">
        <title>Draft genome sequence of Pseudomonas syringae pv. actinidiae biovar 1 strains isolated from kiwifruit in Kagawa prefecture.</title>
        <authorList>
            <person name="Tabuchi M."/>
            <person name="Saito M."/>
            <person name="Fujiwara S."/>
            <person name="Sasa N."/>
            <person name="Akimitsu K."/>
            <person name="Gomi K."/>
            <person name="Konishi-Sugita S."/>
            <person name="Hamano K."/>
            <person name="Kataoka I."/>
        </authorList>
    </citation>
    <scope>NUCLEOTIDE SEQUENCE [LARGE SCALE GENOMIC DNA]</scope>
    <source>
        <strain evidence="1 2">MAFF212206</strain>
    </source>
</reference>
<comment type="caution">
    <text evidence="1">The sequence shown here is derived from an EMBL/GenBank/DDBJ whole genome shotgun (WGS) entry which is preliminary data.</text>
</comment>
<evidence type="ECO:0000313" key="1">
    <source>
        <dbReference type="EMBL" id="GBH10050.1"/>
    </source>
</evidence>
<name>A0A2V0QN69_PSESF</name>
<dbReference type="EMBL" id="BGJZ01000146">
    <property type="protein sequence ID" value="GBH10050.1"/>
    <property type="molecule type" value="Genomic_DNA"/>
</dbReference>
<organism evidence="1 2">
    <name type="scientific">Pseudomonas syringae pv. actinidiae</name>
    <dbReference type="NCBI Taxonomy" id="103796"/>
    <lineage>
        <taxon>Bacteria</taxon>
        <taxon>Pseudomonadati</taxon>
        <taxon>Pseudomonadota</taxon>
        <taxon>Gammaproteobacteria</taxon>
        <taxon>Pseudomonadales</taxon>
        <taxon>Pseudomonadaceae</taxon>
        <taxon>Pseudomonas</taxon>
        <taxon>Pseudomonas syringae</taxon>
    </lineage>
</organism>
<proteinExistence type="predicted"/>
<sequence>MRAAPPPAIAASRTIINDEKISFGIGSRTRCPPSSVQ</sequence>
<accession>A0A2V0QN69</accession>
<dbReference type="Proteomes" id="UP000247480">
    <property type="component" value="Unassembled WGS sequence"/>
</dbReference>